<name>A0AAN7X8N0_ELEMC</name>
<keyword evidence="2" id="KW-1185">Reference proteome</keyword>
<organism evidence="1 2">
    <name type="scientific">Eleginops maclovinus</name>
    <name type="common">Patagonian blennie</name>
    <name type="synonym">Eleginus maclovinus</name>
    <dbReference type="NCBI Taxonomy" id="56733"/>
    <lineage>
        <taxon>Eukaryota</taxon>
        <taxon>Metazoa</taxon>
        <taxon>Chordata</taxon>
        <taxon>Craniata</taxon>
        <taxon>Vertebrata</taxon>
        <taxon>Euteleostomi</taxon>
        <taxon>Actinopterygii</taxon>
        <taxon>Neopterygii</taxon>
        <taxon>Teleostei</taxon>
        <taxon>Neoteleostei</taxon>
        <taxon>Acanthomorphata</taxon>
        <taxon>Eupercaria</taxon>
        <taxon>Perciformes</taxon>
        <taxon>Notothenioidei</taxon>
        <taxon>Eleginopidae</taxon>
        <taxon>Eleginops</taxon>
    </lineage>
</organism>
<evidence type="ECO:0000313" key="1">
    <source>
        <dbReference type="EMBL" id="KAK5855499.1"/>
    </source>
</evidence>
<protein>
    <submittedName>
        <fullName evidence="1">Uncharacterized protein</fullName>
    </submittedName>
</protein>
<dbReference type="Proteomes" id="UP001346869">
    <property type="component" value="Unassembled WGS sequence"/>
</dbReference>
<reference evidence="1 2" key="1">
    <citation type="journal article" date="2023" name="Genes (Basel)">
        <title>Chromosome-Level Genome Assembly and Circadian Gene Repertoire of the Patagonia Blennie Eleginops maclovinus-The Closest Ancestral Proxy of Antarctic Cryonotothenioids.</title>
        <authorList>
            <person name="Cheng C.C."/>
            <person name="Rivera-Colon A.G."/>
            <person name="Minhas B.F."/>
            <person name="Wilson L."/>
            <person name="Rayamajhi N."/>
            <person name="Vargas-Chacoff L."/>
            <person name="Catchen J.M."/>
        </authorList>
    </citation>
    <scope>NUCLEOTIDE SEQUENCE [LARGE SCALE GENOMIC DNA]</scope>
    <source>
        <strain evidence="1">JMC-PN-2008</strain>
    </source>
</reference>
<comment type="caution">
    <text evidence="1">The sequence shown here is derived from an EMBL/GenBank/DDBJ whole genome shotgun (WGS) entry which is preliminary data.</text>
</comment>
<sequence>MPRRNESDRLLPGGFTATETTKRALRTPAAITIYFIRETGCRRVIYRPPAVRDCAGKTSALPHSGSSLLWELEEELHINSSSSHEPR</sequence>
<accession>A0AAN7X8N0</accession>
<evidence type="ECO:0000313" key="2">
    <source>
        <dbReference type="Proteomes" id="UP001346869"/>
    </source>
</evidence>
<proteinExistence type="predicted"/>
<reference evidence="1 2" key="2">
    <citation type="journal article" date="2023" name="Mol. Biol. Evol.">
        <title>Genomics of Secondarily Temperate Adaptation in the Only Non-Antarctic Icefish.</title>
        <authorList>
            <person name="Rivera-Colon A.G."/>
            <person name="Rayamajhi N."/>
            <person name="Minhas B.F."/>
            <person name="Madrigal G."/>
            <person name="Bilyk K.T."/>
            <person name="Yoon V."/>
            <person name="Hune M."/>
            <person name="Gregory S."/>
            <person name="Cheng C.H.C."/>
            <person name="Catchen J.M."/>
        </authorList>
    </citation>
    <scope>NUCLEOTIDE SEQUENCE [LARGE SCALE GENOMIC DNA]</scope>
    <source>
        <strain evidence="1">JMC-PN-2008</strain>
    </source>
</reference>
<dbReference type="EMBL" id="JAUZQC010000018">
    <property type="protein sequence ID" value="KAK5855499.1"/>
    <property type="molecule type" value="Genomic_DNA"/>
</dbReference>
<gene>
    <name evidence="1" type="ORF">PBY51_005597</name>
</gene>
<dbReference type="AlphaFoldDB" id="A0AAN7X8N0"/>